<name>A0A0M3ALZ0_9SPHN</name>
<keyword evidence="3" id="KW-0547">Nucleotide-binding</keyword>
<dbReference type="EMBL" id="LBIC01000008">
    <property type="protein sequence ID" value="KKW90850.1"/>
    <property type="molecule type" value="Genomic_DNA"/>
</dbReference>
<protein>
    <submittedName>
        <fullName evidence="3">ATP-binding protein</fullName>
    </submittedName>
</protein>
<reference evidence="3 4" key="1">
    <citation type="submission" date="2015-04" db="EMBL/GenBank/DDBJ databases">
        <title>Genome sequence of aromatic hydrocarbons-degrading Sphingobium chungbukense DJ77.</title>
        <authorList>
            <person name="Kim Y.-C."/>
            <person name="Chae J.-C."/>
        </authorList>
    </citation>
    <scope>NUCLEOTIDE SEQUENCE [LARGE SCALE GENOMIC DNA]</scope>
    <source>
        <strain evidence="3 4">DJ77</strain>
    </source>
</reference>
<evidence type="ECO:0000313" key="3">
    <source>
        <dbReference type="EMBL" id="KKW90850.1"/>
    </source>
</evidence>
<dbReference type="STRING" id="56193.YP76_17655"/>
<dbReference type="AlphaFoldDB" id="A0A0M3ALZ0"/>
<dbReference type="Pfam" id="PF13401">
    <property type="entry name" value="AAA_22"/>
    <property type="match status" value="1"/>
</dbReference>
<sequence>MATKRIRLPSPVPSEGSGSTPLTIERPPPQPFLETREHARFVEFAQACSHYRYIGVCHGRPGVGKTRSASEFARFPDLSGYGVCNVLSPKLAEEVAGCKAVFYTAYVSNPPRTLDSGLGTPLAKLGAARLTLALGSPEEIVYRAIRTACPLVIVDEADRLTIKSLEHLRHMSDDHGFGLVLMGMPGLEKRLARYAQLYSRIGFVHEFKALSEAEMRMLLAKHAGDFGVVFDQEKLDAVEAQAAAIRITRGNFRLMERLFAQMQRIMTINRIGNVTTDVVEAARDCLVIGAGN</sequence>
<organism evidence="3 4">
    <name type="scientific">Sphingobium chungbukense</name>
    <dbReference type="NCBI Taxonomy" id="56193"/>
    <lineage>
        <taxon>Bacteria</taxon>
        <taxon>Pseudomonadati</taxon>
        <taxon>Pseudomonadota</taxon>
        <taxon>Alphaproteobacteria</taxon>
        <taxon>Sphingomonadales</taxon>
        <taxon>Sphingomonadaceae</taxon>
        <taxon>Sphingobium</taxon>
    </lineage>
</organism>
<evidence type="ECO:0000256" key="1">
    <source>
        <dbReference type="SAM" id="MobiDB-lite"/>
    </source>
</evidence>
<evidence type="ECO:0000313" key="4">
    <source>
        <dbReference type="Proteomes" id="UP000033874"/>
    </source>
</evidence>
<keyword evidence="4" id="KW-1185">Reference proteome</keyword>
<keyword evidence="3" id="KW-0067">ATP-binding</keyword>
<dbReference type="GO" id="GO:0005524">
    <property type="term" value="F:ATP binding"/>
    <property type="evidence" value="ECO:0007669"/>
    <property type="project" value="UniProtKB-KW"/>
</dbReference>
<proteinExistence type="predicted"/>
<dbReference type="Proteomes" id="UP000033874">
    <property type="component" value="Unassembled WGS sequence"/>
</dbReference>
<dbReference type="InterPro" id="IPR052026">
    <property type="entry name" value="ExeA_AAA_ATPase_DNA-bind"/>
</dbReference>
<dbReference type="PANTHER" id="PTHR35894:SF5">
    <property type="entry name" value="MU-LIKE PROPHAGE FLUMU DNA TRANSPOSITION PROTEIN B"/>
    <property type="match status" value="1"/>
</dbReference>
<dbReference type="PATRIC" id="fig|56193.3.peg.3696"/>
<comment type="caution">
    <text evidence="3">The sequence shown here is derived from an EMBL/GenBank/DDBJ whole genome shotgun (WGS) entry which is preliminary data.</text>
</comment>
<accession>A0A0M3ALZ0</accession>
<evidence type="ECO:0000259" key="2">
    <source>
        <dbReference type="Pfam" id="PF13401"/>
    </source>
</evidence>
<feature type="region of interest" description="Disordered" evidence="1">
    <location>
        <begin position="1"/>
        <end position="30"/>
    </location>
</feature>
<dbReference type="InterPro" id="IPR049945">
    <property type="entry name" value="AAA_22"/>
</dbReference>
<dbReference type="PANTHER" id="PTHR35894">
    <property type="entry name" value="GENERAL SECRETION PATHWAY PROTEIN A-RELATED"/>
    <property type="match status" value="1"/>
</dbReference>
<dbReference type="SUPFAM" id="SSF52540">
    <property type="entry name" value="P-loop containing nucleoside triphosphate hydrolases"/>
    <property type="match status" value="1"/>
</dbReference>
<gene>
    <name evidence="3" type="ORF">YP76_17655</name>
</gene>
<dbReference type="InterPro" id="IPR027417">
    <property type="entry name" value="P-loop_NTPase"/>
</dbReference>
<dbReference type="GO" id="GO:0016887">
    <property type="term" value="F:ATP hydrolysis activity"/>
    <property type="evidence" value="ECO:0007669"/>
    <property type="project" value="InterPro"/>
</dbReference>
<dbReference type="RefSeq" id="WP_046764952.1">
    <property type="nucleotide sequence ID" value="NZ_LBIC01000008.1"/>
</dbReference>
<feature type="domain" description="ORC1/DEAH AAA+ ATPase" evidence="2">
    <location>
        <begin position="51"/>
        <end position="191"/>
    </location>
</feature>